<feature type="domain" description="PPIase FKBP-type" evidence="11">
    <location>
        <begin position="7"/>
        <end position="106"/>
    </location>
</feature>
<evidence type="ECO:0000313" key="12">
    <source>
        <dbReference type="EMBL" id="MDT7043757.1"/>
    </source>
</evidence>
<evidence type="ECO:0000256" key="7">
    <source>
        <dbReference type="ARBA" id="ARBA00023235"/>
    </source>
</evidence>
<dbReference type="Proteomes" id="UP001250932">
    <property type="component" value="Unassembled WGS sequence"/>
</dbReference>
<dbReference type="PANTHER" id="PTHR47861:SF3">
    <property type="entry name" value="FKBP-TYPE PEPTIDYL-PROLYL CIS-TRANS ISOMERASE SLYD"/>
    <property type="match status" value="1"/>
</dbReference>
<comment type="subcellular location">
    <subcellularLocation>
        <location evidence="2">Cytoplasm</location>
    </subcellularLocation>
</comment>
<evidence type="ECO:0000256" key="1">
    <source>
        <dbReference type="ARBA" id="ARBA00000971"/>
    </source>
</evidence>
<evidence type="ECO:0000256" key="9">
    <source>
        <dbReference type="PROSITE-ProRule" id="PRU00277"/>
    </source>
</evidence>
<comment type="similarity">
    <text evidence="3 10">Belongs to the FKBP-type PPIase family.</text>
</comment>
<name>A0ABU3KBS2_9BACT</name>
<comment type="caution">
    <text evidence="12">The sequence shown here is derived from an EMBL/GenBank/DDBJ whole genome shotgun (WGS) entry which is preliminary data.</text>
</comment>
<dbReference type="PANTHER" id="PTHR47861">
    <property type="entry name" value="FKBP-TYPE PEPTIDYL-PROLYL CIS-TRANS ISOMERASE SLYD"/>
    <property type="match status" value="1"/>
</dbReference>
<dbReference type="InterPro" id="IPR046357">
    <property type="entry name" value="PPIase_dom_sf"/>
</dbReference>
<dbReference type="GO" id="GO:0016853">
    <property type="term" value="F:isomerase activity"/>
    <property type="evidence" value="ECO:0007669"/>
    <property type="project" value="UniProtKB-KW"/>
</dbReference>
<dbReference type="SUPFAM" id="SSF54534">
    <property type="entry name" value="FKBP-like"/>
    <property type="match status" value="1"/>
</dbReference>
<evidence type="ECO:0000256" key="2">
    <source>
        <dbReference type="ARBA" id="ARBA00004496"/>
    </source>
</evidence>
<keyword evidence="4" id="KW-0963">Cytoplasm</keyword>
<evidence type="ECO:0000256" key="6">
    <source>
        <dbReference type="ARBA" id="ARBA00023186"/>
    </source>
</evidence>
<dbReference type="EC" id="5.2.1.8" evidence="10"/>
<dbReference type="Gene3D" id="3.10.50.40">
    <property type="match status" value="1"/>
</dbReference>
<keyword evidence="7 9" id="KW-0413">Isomerase</keyword>
<dbReference type="InterPro" id="IPR001179">
    <property type="entry name" value="PPIase_FKBP_dom"/>
</dbReference>
<comment type="function">
    <text evidence="8">Also involved in hydrogenase metallocenter assembly, probably by participating in the nickel insertion step. This function in hydrogenase biosynthesis requires chaperone activity and the presence of the metal-binding domain, but not PPIase activity.</text>
</comment>
<evidence type="ECO:0000259" key="11">
    <source>
        <dbReference type="PROSITE" id="PS50059"/>
    </source>
</evidence>
<keyword evidence="6" id="KW-0143">Chaperone</keyword>
<evidence type="ECO:0000256" key="10">
    <source>
        <dbReference type="RuleBase" id="RU003915"/>
    </source>
</evidence>
<protein>
    <recommendedName>
        <fullName evidence="10">Peptidyl-prolyl cis-trans isomerase</fullName>
        <ecNumber evidence="10">5.2.1.8</ecNumber>
    </recommendedName>
</protein>
<dbReference type="EMBL" id="JAQOUE010000002">
    <property type="protein sequence ID" value="MDT7043757.1"/>
    <property type="molecule type" value="Genomic_DNA"/>
</dbReference>
<sequence>MDHPQPGDKVKIHYTCTLNDGSVCDSTHRAGPLELKLGQGEILREIEQRLLRMEFGESARVTLTPDLAYGQYRHELVTEIDQKEFRDRGIQPKIGLTLDINPPAGESMVARITEVDDTKVRLDANHPLAGQTLQYDLQLVSKVL</sequence>
<keyword evidence="13" id="KW-1185">Reference proteome</keyword>
<comment type="catalytic activity">
    <reaction evidence="1 9 10">
        <text>[protein]-peptidylproline (omega=180) = [protein]-peptidylproline (omega=0)</text>
        <dbReference type="Rhea" id="RHEA:16237"/>
        <dbReference type="Rhea" id="RHEA-COMP:10747"/>
        <dbReference type="Rhea" id="RHEA-COMP:10748"/>
        <dbReference type="ChEBI" id="CHEBI:83833"/>
        <dbReference type="ChEBI" id="CHEBI:83834"/>
        <dbReference type="EC" id="5.2.1.8"/>
    </reaction>
</comment>
<evidence type="ECO:0000256" key="5">
    <source>
        <dbReference type="ARBA" id="ARBA00023110"/>
    </source>
</evidence>
<keyword evidence="5 9" id="KW-0697">Rotamase</keyword>
<evidence type="ECO:0000256" key="8">
    <source>
        <dbReference type="ARBA" id="ARBA00037071"/>
    </source>
</evidence>
<dbReference type="PROSITE" id="PS50059">
    <property type="entry name" value="FKBP_PPIASE"/>
    <property type="match status" value="1"/>
</dbReference>
<evidence type="ECO:0000313" key="13">
    <source>
        <dbReference type="Proteomes" id="UP001250932"/>
    </source>
</evidence>
<accession>A0ABU3KBS2</accession>
<evidence type="ECO:0000256" key="3">
    <source>
        <dbReference type="ARBA" id="ARBA00006577"/>
    </source>
</evidence>
<gene>
    <name evidence="12" type="ORF">PPG34_15490</name>
</gene>
<dbReference type="Pfam" id="PF00254">
    <property type="entry name" value="FKBP_C"/>
    <property type="match status" value="1"/>
</dbReference>
<dbReference type="RefSeq" id="WP_313834350.1">
    <property type="nucleotide sequence ID" value="NZ_JAQOUE010000002.1"/>
</dbReference>
<proteinExistence type="inferred from homology"/>
<organism evidence="12 13">
    <name type="scientific">Candidatus Nitronereus thalassa</name>
    <dbReference type="NCBI Taxonomy" id="3020898"/>
    <lineage>
        <taxon>Bacteria</taxon>
        <taxon>Pseudomonadati</taxon>
        <taxon>Nitrospirota</taxon>
        <taxon>Nitrospiria</taxon>
        <taxon>Nitrospirales</taxon>
        <taxon>Nitrospiraceae</taxon>
        <taxon>Candidatus Nitronereus</taxon>
    </lineage>
</organism>
<evidence type="ECO:0000256" key="4">
    <source>
        <dbReference type="ARBA" id="ARBA00022490"/>
    </source>
</evidence>
<reference evidence="12 13" key="1">
    <citation type="journal article" date="2023" name="ISME J.">
        <title>Cultivation and genomic characterization of novel and ubiquitous marine nitrite-oxidizing bacteria from the Nitrospirales.</title>
        <authorList>
            <person name="Mueller A.J."/>
            <person name="Daebeler A."/>
            <person name="Herbold C.W."/>
            <person name="Kirkegaard R.H."/>
            <person name="Daims H."/>
        </authorList>
    </citation>
    <scope>NUCLEOTIDE SEQUENCE [LARGE SCALE GENOMIC DNA]</scope>
    <source>
        <strain evidence="12 13">EB</strain>
    </source>
</reference>